<protein>
    <recommendedName>
        <fullName evidence="4">Release factor glutamine methyltransferase</fullName>
        <shortName evidence="4">RF MTase</shortName>
        <ecNumber evidence="4">2.1.1.297</ecNumber>
    </recommendedName>
    <alternativeName>
        <fullName evidence="4">N5-glutamine methyltransferase PrmC</fullName>
    </alternativeName>
    <alternativeName>
        <fullName evidence="4">Protein-(glutamine-N5) MTase PrmC</fullName>
    </alternativeName>
    <alternativeName>
        <fullName evidence="4">Protein-glutamine N-methyltransferase PrmC</fullName>
    </alternativeName>
</protein>
<comment type="function">
    <text evidence="4">Methylates the class 1 translation termination release factors RF1/PrfA and RF2/PrfB on the glutamine residue of the universally conserved GGQ motif.</text>
</comment>
<feature type="binding site" evidence="4">
    <location>
        <position position="181"/>
    </location>
    <ligand>
        <name>S-adenosyl-L-methionine</name>
        <dbReference type="ChEBI" id="CHEBI:59789"/>
    </ligand>
</feature>
<evidence type="ECO:0000259" key="5">
    <source>
        <dbReference type="Pfam" id="PF13847"/>
    </source>
</evidence>
<dbReference type="InterPro" id="IPR040758">
    <property type="entry name" value="PrmC_N"/>
</dbReference>
<dbReference type="RefSeq" id="WP_420872598.1">
    <property type="nucleotide sequence ID" value="NZ_VITR01000007.1"/>
</dbReference>
<dbReference type="PANTHER" id="PTHR18895">
    <property type="entry name" value="HEMK METHYLTRANSFERASE"/>
    <property type="match status" value="1"/>
</dbReference>
<dbReference type="NCBIfam" id="TIGR03534">
    <property type="entry name" value="RF_mod_PrmC"/>
    <property type="match status" value="1"/>
</dbReference>
<evidence type="ECO:0000256" key="1">
    <source>
        <dbReference type="ARBA" id="ARBA00022603"/>
    </source>
</evidence>
<dbReference type="InterPro" id="IPR002052">
    <property type="entry name" value="DNA_methylase_N6_adenine_CS"/>
</dbReference>
<dbReference type="NCBIfam" id="TIGR00536">
    <property type="entry name" value="hemK_fam"/>
    <property type="match status" value="1"/>
</dbReference>
<dbReference type="EMBL" id="VITR01000007">
    <property type="protein sequence ID" value="TWB41799.1"/>
    <property type="molecule type" value="Genomic_DNA"/>
</dbReference>
<evidence type="ECO:0000313" key="8">
    <source>
        <dbReference type="Proteomes" id="UP000315751"/>
    </source>
</evidence>
<feature type="domain" description="Methyltransferase" evidence="5">
    <location>
        <begin position="124"/>
        <end position="200"/>
    </location>
</feature>
<accession>A0A560H7J5</accession>
<dbReference type="AlphaFoldDB" id="A0A560H7J5"/>
<feature type="binding site" evidence="4">
    <location>
        <position position="200"/>
    </location>
    <ligand>
        <name>S-adenosyl-L-methionine</name>
        <dbReference type="ChEBI" id="CHEBI:59789"/>
    </ligand>
</feature>
<feature type="binding site" evidence="4">
    <location>
        <begin position="200"/>
        <end position="203"/>
    </location>
    <ligand>
        <name>substrate</name>
    </ligand>
</feature>
<dbReference type="InterPro" id="IPR004556">
    <property type="entry name" value="HemK-like"/>
</dbReference>
<feature type="domain" description="Release factor glutamine methyltransferase N-terminal" evidence="6">
    <location>
        <begin position="14"/>
        <end position="83"/>
    </location>
</feature>
<organism evidence="7 8">
    <name type="scientific">Nitrospirillum amazonense</name>
    <dbReference type="NCBI Taxonomy" id="28077"/>
    <lineage>
        <taxon>Bacteria</taxon>
        <taxon>Pseudomonadati</taxon>
        <taxon>Pseudomonadota</taxon>
        <taxon>Alphaproteobacteria</taxon>
        <taxon>Rhodospirillales</taxon>
        <taxon>Azospirillaceae</taxon>
        <taxon>Nitrospirillum</taxon>
    </lineage>
</organism>
<evidence type="ECO:0000313" key="7">
    <source>
        <dbReference type="EMBL" id="TWB41799.1"/>
    </source>
</evidence>
<dbReference type="InterPro" id="IPR050320">
    <property type="entry name" value="N5-glutamine_MTase"/>
</dbReference>
<keyword evidence="1 4" id="KW-0489">Methyltransferase</keyword>
<feature type="binding site" evidence="4">
    <location>
        <position position="152"/>
    </location>
    <ligand>
        <name>S-adenosyl-L-methionine</name>
        <dbReference type="ChEBI" id="CHEBI:59789"/>
    </ligand>
</feature>
<dbReference type="PANTHER" id="PTHR18895:SF74">
    <property type="entry name" value="MTRF1L RELEASE FACTOR GLUTAMINE METHYLTRANSFERASE"/>
    <property type="match status" value="1"/>
</dbReference>
<keyword evidence="3 4" id="KW-0949">S-adenosyl-L-methionine</keyword>
<dbReference type="GO" id="GO:0102559">
    <property type="term" value="F:peptide chain release factor N(5)-glutamine methyltransferase activity"/>
    <property type="evidence" value="ECO:0007669"/>
    <property type="project" value="UniProtKB-EC"/>
</dbReference>
<reference evidence="7 8" key="1">
    <citation type="submission" date="2019-06" db="EMBL/GenBank/DDBJ databases">
        <title>Genomic Encyclopedia of Type Strains, Phase IV (KMG-V): Genome sequencing to study the core and pangenomes of soil and plant-associated prokaryotes.</title>
        <authorList>
            <person name="Whitman W."/>
        </authorList>
    </citation>
    <scope>NUCLEOTIDE SEQUENCE [LARGE SCALE GENOMIC DNA]</scope>
    <source>
        <strain evidence="7 8">BR 11622</strain>
    </source>
</reference>
<sequence>MSAAILPPLPLRTVLKAAEARLAAAGCASPRLDVRLLAEEALGWSRTVLLLEGDRPVPAEAQAALAAFVERRAAREPVSRILGKREFWSLEFRLAPDTLDPRPDTETLVETALRHLPDGGRPRRLLDLGTGSGCILLALLSELPGAWGLGVDIAPGAARAAAANARHLGFAGRSAFLVGSWTDALADGAPGGRFDAIVSNPPYIPAADIAGLEPEVRTFDPLRALDGGADGLAPYRHLAKVAGGLLIPGGLLAVEHGAGQGADVAALFTAGGLEVLERVDDLAGHDRVVAARTPPGSPASS</sequence>
<feature type="binding site" evidence="4">
    <location>
        <begin position="129"/>
        <end position="133"/>
    </location>
    <ligand>
        <name>S-adenosyl-L-methionine</name>
        <dbReference type="ChEBI" id="CHEBI:59789"/>
    </ligand>
</feature>
<dbReference type="EC" id="2.1.1.297" evidence="4"/>
<keyword evidence="8" id="KW-1185">Reference proteome</keyword>
<dbReference type="HAMAP" id="MF_02126">
    <property type="entry name" value="RF_methyltr_PrmC"/>
    <property type="match status" value="1"/>
</dbReference>
<dbReference type="GO" id="GO:0032259">
    <property type="term" value="P:methylation"/>
    <property type="evidence" value="ECO:0007669"/>
    <property type="project" value="UniProtKB-KW"/>
</dbReference>
<dbReference type="PROSITE" id="PS00092">
    <property type="entry name" value="N6_MTASE"/>
    <property type="match status" value="1"/>
</dbReference>
<keyword evidence="2 4" id="KW-0808">Transferase</keyword>
<comment type="caution">
    <text evidence="7">The sequence shown here is derived from an EMBL/GenBank/DDBJ whole genome shotgun (WGS) entry which is preliminary data.</text>
</comment>
<dbReference type="InterPro" id="IPR019874">
    <property type="entry name" value="RF_methyltr_PrmC"/>
</dbReference>
<dbReference type="InterPro" id="IPR025714">
    <property type="entry name" value="Methyltranfer_dom"/>
</dbReference>
<dbReference type="Pfam" id="PF17827">
    <property type="entry name" value="PrmC_N"/>
    <property type="match status" value="1"/>
</dbReference>
<evidence type="ECO:0000259" key="6">
    <source>
        <dbReference type="Pfam" id="PF17827"/>
    </source>
</evidence>
<evidence type="ECO:0000256" key="4">
    <source>
        <dbReference type="HAMAP-Rule" id="MF_02126"/>
    </source>
</evidence>
<name>A0A560H7J5_9PROT</name>
<dbReference type="Gene3D" id="1.10.8.10">
    <property type="entry name" value="DNA helicase RuvA subunit, C-terminal domain"/>
    <property type="match status" value="1"/>
</dbReference>
<dbReference type="InterPro" id="IPR029063">
    <property type="entry name" value="SAM-dependent_MTases_sf"/>
</dbReference>
<dbReference type="Gene3D" id="3.40.50.150">
    <property type="entry name" value="Vaccinia Virus protein VP39"/>
    <property type="match status" value="1"/>
</dbReference>
<dbReference type="CDD" id="cd02440">
    <property type="entry name" value="AdoMet_MTases"/>
    <property type="match status" value="1"/>
</dbReference>
<comment type="similarity">
    <text evidence="4">Belongs to the protein N5-glutamine methyltransferase family. PrmC subfamily.</text>
</comment>
<evidence type="ECO:0000256" key="3">
    <source>
        <dbReference type="ARBA" id="ARBA00022691"/>
    </source>
</evidence>
<proteinExistence type="inferred from homology"/>
<comment type="catalytic activity">
    <reaction evidence="4">
        <text>L-glutaminyl-[peptide chain release factor] + S-adenosyl-L-methionine = N(5)-methyl-L-glutaminyl-[peptide chain release factor] + S-adenosyl-L-homocysteine + H(+)</text>
        <dbReference type="Rhea" id="RHEA:42896"/>
        <dbReference type="Rhea" id="RHEA-COMP:10271"/>
        <dbReference type="Rhea" id="RHEA-COMP:10272"/>
        <dbReference type="ChEBI" id="CHEBI:15378"/>
        <dbReference type="ChEBI" id="CHEBI:30011"/>
        <dbReference type="ChEBI" id="CHEBI:57856"/>
        <dbReference type="ChEBI" id="CHEBI:59789"/>
        <dbReference type="ChEBI" id="CHEBI:61891"/>
        <dbReference type="EC" id="2.1.1.297"/>
    </reaction>
</comment>
<dbReference type="Pfam" id="PF13847">
    <property type="entry name" value="Methyltransf_31"/>
    <property type="match status" value="1"/>
</dbReference>
<gene>
    <name evidence="4" type="primary">prmC</name>
    <name evidence="7" type="ORF">FBZ90_107173</name>
</gene>
<evidence type="ECO:0000256" key="2">
    <source>
        <dbReference type="ARBA" id="ARBA00022679"/>
    </source>
</evidence>
<dbReference type="Proteomes" id="UP000315751">
    <property type="component" value="Unassembled WGS sequence"/>
</dbReference>
<dbReference type="SUPFAM" id="SSF53335">
    <property type="entry name" value="S-adenosyl-L-methionine-dependent methyltransferases"/>
    <property type="match status" value="1"/>
</dbReference>
<dbReference type="GO" id="GO:0003676">
    <property type="term" value="F:nucleic acid binding"/>
    <property type="evidence" value="ECO:0007669"/>
    <property type="project" value="InterPro"/>
</dbReference>